<proteinExistence type="predicted"/>
<dbReference type="Gene3D" id="3.40.50.300">
    <property type="entry name" value="P-loop containing nucleotide triphosphate hydrolases"/>
    <property type="match status" value="1"/>
</dbReference>
<dbReference type="AlphaFoldDB" id="A0ABD5EBQ4"/>
<evidence type="ECO:0000313" key="2">
    <source>
        <dbReference type="Proteomes" id="UP001183607"/>
    </source>
</evidence>
<dbReference type="InterPro" id="IPR027417">
    <property type="entry name" value="P-loop_NTPase"/>
</dbReference>
<protein>
    <submittedName>
        <fullName evidence="1">Plasmid partition protein</fullName>
    </submittedName>
</protein>
<accession>A0ABD5EBQ4</accession>
<dbReference type="RefSeq" id="WP_093853366.1">
    <property type="nucleotide sequence ID" value="NZ_JAVRER010000056.1"/>
</dbReference>
<dbReference type="Proteomes" id="UP001183607">
    <property type="component" value="Unassembled WGS sequence"/>
</dbReference>
<evidence type="ECO:0000313" key="1">
    <source>
        <dbReference type="EMBL" id="MDT0418866.1"/>
    </source>
</evidence>
<name>A0ABD5EBQ4_9ACTN</name>
<gene>
    <name evidence="1" type="ORF">RM574_25630</name>
</gene>
<sequence>MLIASLKPRTMGGTTNTGLLAYALARAGYPVTCYDADESLQLSAWARDAGDFPCQVHEADTPAFAETVYPDMDHTRVNVVDAGHAENHPDIVDSVLEVADLAIVTLSPTQPDYERLTRPERGTPLAKVIRRSGALRESGQPPTTVVLLNRCQAGATSPKRYADLLTGGGKDGTDPRWTVLTTRIPRREGIASAVGFPCDKPERKAPFDALVTELTSLGHLPQAGEQA</sequence>
<comment type="caution">
    <text evidence="1">The sequence shown here is derived from an EMBL/GenBank/DDBJ whole genome shotgun (WGS) entry which is preliminary data.</text>
</comment>
<dbReference type="EMBL" id="JAVRER010000056">
    <property type="protein sequence ID" value="MDT0418866.1"/>
    <property type="molecule type" value="Genomic_DNA"/>
</dbReference>
<organism evidence="1 2">
    <name type="scientific">Streptomyces evansiae</name>
    <dbReference type="NCBI Taxonomy" id="3075535"/>
    <lineage>
        <taxon>Bacteria</taxon>
        <taxon>Bacillati</taxon>
        <taxon>Actinomycetota</taxon>
        <taxon>Actinomycetes</taxon>
        <taxon>Kitasatosporales</taxon>
        <taxon>Streptomycetaceae</taxon>
        <taxon>Streptomyces</taxon>
    </lineage>
</organism>
<reference evidence="2" key="1">
    <citation type="submission" date="2023-07" db="EMBL/GenBank/DDBJ databases">
        <title>30 novel species of actinomycetes from the DSMZ collection.</title>
        <authorList>
            <person name="Nouioui I."/>
        </authorList>
    </citation>
    <scope>NUCLEOTIDE SEQUENCE [LARGE SCALE GENOMIC DNA]</scope>
    <source>
        <strain evidence="2">DSM 41982</strain>
    </source>
</reference>